<feature type="domain" description="RING-type" evidence="3">
    <location>
        <begin position="528"/>
        <end position="575"/>
    </location>
</feature>
<dbReference type="GO" id="GO:0008270">
    <property type="term" value="F:zinc ion binding"/>
    <property type="evidence" value="ECO:0007669"/>
    <property type="project" value="UniProtKB-KW"/>
</dbReference>
<dbReference type="PROSITE" id="PS50089">
    <property type="entry name" value="ZF_RING_2"/>
    <property type="match status" value="1"/>
</dbReference>
<dbReference type="Pfam" id="PF13639">
    <property type="entry name" value="zf-RING_2"/>
    <property type="match status" value="1"/>
</dbReference>
<dbReference type="EMBL" id="CP133619">
    <property type="protein sequence ID" value="WMV43126.1"/>
    <property type="molecule type" value="Genomic_DNA"/>
</dbReference>
<dbReference type="AlphaFoldDB" id="A0AAF0ZL19"/>
<dbReference type="InterPro" id="IPR023213">
    <property type="entry name" value="CAT-like_dom_sf"/>
</dbReference>
<dbReference type="FunFam" id="3.30.40.10:FF:000388">
    <property type="entry name" value="Putative RING zinc finger domain superfamily protein"/>
    <property type="match status" value="1"/>
</dbReference>
<feature type="region of interest" description="Disordered" evidence="2">
    <location>
        <begin position="178"/>
        <end position="197"/>
    </location>
</feature>
<sequence>MGSSSSKNNAVNSPLPPSSPAASCSSSVVVRRSRSTRSKVFQSACLGSRDSENEAAQALETQTKRNEGSGACLSETKSGGRKAEWFGKVKIKKHDETCVASNIEIDDWDESRLSDTIARKGDASSRASSSRSSNLSGRFLPRFNFRPGNMSFRLSRANSLGSARALFASSQRFATSINEDELRRSSSSGRFTDRNERPQNCDFLPSCFSNQSPSQCSEDVTSNNLVFTPSTANFSDNFTDEPHPTSRRGLSGDRHDTRVECTVNLFSPRNNNYTDGFETRVSDRRSAAREPTERNISISRTLSVGRLRDRVVRRSSFPDVCSFQRETETGHASENSMRQNLGGELSSVASEGNDLILSNTSGFASSGASTSLYGSQYYAVESPRGRETRYHDLLEHRSNWLERRRRIRSQVYALQRLGRRFENHSGHERSCVLSGQHRTGHCTCRISSQGANLDSDSSARASISRIVMLAEALFEVLDEIHQQSVVLSSQPSVSSIGSVPAPNEVVESLPVKSYNKFRRSSNDEVTQCYICLVEYEEGDMLRTLPCHHEFHRTCVDKWLKEVHSKDGSTTCDIPNDLGNVSIWDNGSYERIKLLYFIKSNTYMYPLAGRIKDVYTIECNAATMKGSIFLKQILPMVINYTNMKGQKKGYILMVSVNLRKRMNPNFPTNCIGDLIYPTMAKWEVEEGKMDYKKLVEKVQESLRKGNEVGIAGFISWCKIGFYEGDFGWGKPIWINSVKCPCGFHFMDSADGKGIEVWMGLPEENMKLLEKNEDFFSYVSSSQDV</sequence>
<gene>
    <name evidence="4" type="ORF">MTR67_036511</name>
</gene>
<feature type="region of interest" description="Disordered" evidence="2">
    <location>
        <begin position="47"/>
        <end position="77"/>
    </location>
</feature>
<dbReference type="PANTHER" id="PTHR47531">
    <property type="entry name" value="RING/U-BOX SUPERFAMILY PROTEIN"/>
    <property type="match status" value="1"/>
</dbReference>
<dbReference type="SUPFAM" id="SSF57850">
    <property type="entry name" value="RING/U-box"/>
    <property type="match status" value="1"/>
</dbReference>
<dbReference type="PANTHER" id="PTHR47531:SF2">
    <property type="entry name" value="RING_U-BOX SUPERFAMILY PROTEIN"/>
    <property type="match status" value="1"/>
</dbReference>
<accession>A0AAF0ZL19</accession>
<proteinExistence type="predicted"/>
<dbReference type="Gene3D" id="3.30.40.10">
    <property type="entry name" value="Zinc/RING finger domain, C3HC4 (zinc finger)"/>
    <property type="match status" value="1"/>
</dbReference>
<dbReference type="Gene3D" id="3.30.559.10">
    <property type="entry name" value="Chloramphenicol acetyltransferase-like domain"/>
    <property type="match status" value="1"/>
</dbReference>
<feature type="region of interest" description="Disordered" evidence="2">
    <location>
        <begin position="233"/>
        <end position="253"/>
    </location>
</feature>
<evidence type="ECO:0000256" key="1">
    <source>
        <dbReference type="PROSITE-ProRule" id="PRU00175"/>
    </source>
</evidence>
<organism evidence="4 5">
    <name type="scientific">Solanum verrucosum</name>
    <dbReference type="NCBI Taxonomy" id="315347"/>
    <lineage>
        <taxon>Eukaryota</taxon>
        <taxon>Viridiplantae</taxon>
        <taxon>Streptophyta</taxon>
        <taxon>Embryophyta</taxon>
        <taxon>Tracheophyta</taxon>
        <taxon>Spermatophyta</taxon>
        <taxon>Magnoliopsida</taxon>
        <taxon>eudicotyledons</taxon>
        <taxon>Gunneridae</taxon>
        <taxon>Pentapetalae</taxon>
        <taxon>asterids</taxon>
        <taxon>lamiids</taxon>
        <taxon>Solanales</taxon>
        <taxon>Solanaceae</taxon>
        <taxon>Solanoideae</taxon>
        <taxon>Solaneae</taxon>
        <taxon>Solanum</taxon>
    </lineage>
</organism>
<dbReference type="InterPro" id="IPR013083">
    <property type="entry name" value="Znf_RING/FYVE/PHD"/>
</dbReference>
<dbReference type="Proteomes" id="UP001234989">
    <property type="component" value="Chromosome 8"/>
</dbReference>
<evidence type="ECO:0000313" key="4">
    <source>
        <dbReference type="EMBL" id="WMV43126.1"/>
    </source>
</evidence>
<feature type="compositionally biased region" description="Basic and acidic residues" evidence="2">
    <location>
        <begin position="240"/>
        <end position="253"/>
    </location>
</feature>
<evidence type="ECO:0000313" key="5">
    <source>
        <dbReference type="Proteomes" id="UP001234989"/>
    </source>
</evidence>
<name>A0AAF0ZL19_SOLVR</name>
<dbReference type="Pfam" id="PF02458">
    <property type="entry name" value="Transferase"/>
    <property type="match status" value="1"/>
</dbReference>
<feature type="compositionally biased region" description="Low complexity" evidence="2">
    <location>
        <begin position="20"/>
        <end position="29"/>
    </location>
</feature>
<evidence type="ECO:0000259" key="3">
    <source>
        <dbReference type="PROSITE" id="PS50089"/>
    </source>
</evidence>
<reference evidence="4" key="1">
    <citation type="submission" date="2023-08" db="EMBL/GenBank/DDBJ databases">
        <title>A de novo genome assembly of Solanum verrucosum Schlechtendal, a Mexican diploid species geographically isolated from the other diploid A-genome species in potato relatives.</title>
        <authorList>
            <person name="Hosaka K."/>
        </authorList>
    </citation>
    <scope>NUCLEOTIDE SEQUENCE</scope>
    <source>
        <tissue evidence="4">Young leaves</tissue>
    </source>
</reference>
<keyword evidence="1" id="KW-0862">Zinc</keyword>
<feature type="region of interest" description="Disordered" evidence="2">
    <location>
        <begin position="1"/>
        <end position="29"/>
    </location>
</feature>
<keyword evidence="5" id="KW-1185">Reference proteome</keyword>
<dbReference type="InterPro" id="IPR001841">
    <property type="entry name" value="Znf_RING"/>
</dbReference>
<protein>
    <recommendedName>
        <fullName evidence="3">RING-type domain-containing protein</fullName>
    </recommendedName>
</protein>
<evidence type="ECO:0000256" key="2">
    <source>
        <dbReference type="SAM" id="MobiDB-lite"/>
    </source>
</evidence>
<keyword evidence="1" id="KW-0479">Metal-binding</keyword>
<keyword evidence="1" id="KW-0863">Zinc-finger</keyword>